<dbReference type="RefSeq" id="WP_035494536.1">
    <property type="nucleotide sequence ID" value="NZ_CAXOUQ010000010.1"/>
</dbReference>
<protein>
    <recommendedName>
        <fullName evidence="3">Lipoprotein</fullName>
    </recommendedName>
</protein>
<dbReference type="PROSITE" id="PS51257">
    <property type="entry name" value="PROKAR_LIPOPROTEIN"/>
    <property type="match status" value="1"/>
</dbReference>
<name>A0A162IQV7_9FUSO</name>
<organism evidence="1 2">
    <name type="scientific">Fusobacterium necrophorum subsp. funduliforme</name>
    <dbReference type="NCBI Taxonomy" id="143387"/>
    <lineage>
        <taxon>Bacteria</taxon>
        <taxon>Fusobacteriati</taxon>
        <taxon>Fusobacteriota</taxon>
        <taxon>Fusobacteriia</taxon>
        <taxon>Fusobacteriales</taxon>
        <taxon>Fusobacteriaceae</taxon>
        <taxon>Fusobacterium</taxon>
    </lineage>
</organism>
<accession>A0A162IQV7</accession>
<dbReference type="Proteomes" id="UP000075816">
    <property type="component" value="Unassembled WGS sequence"/>
</dbReference>
<gene>
    <name evidence="1" type="ORF">A2J07_10960</name>
</gene>
<sequence length="151" mass="17841">MKKIILGFILALLFVSCGNDFRSSYDKEKLKKWFPHAKFEGNQMRIKDTFGEFKIYVFQNEDEVLKLRKKLDDEMQIKGIRNMDPQKDSATYSNLDSYTVYFLKIEDYATPKGKIAVMVAETNAEINSYTFLEFKQYLPKIKLYLQDSKKK</sequence>
<dbReference type="EMBL" id="LVEA01000036">
    <property type="protein sequence ID" value="KYL03917.1"/>
    <property type="molecule type" value="Genomic_DNA"/>
</dbReference>
<comment type="caution">
    <text evidence="1">The sequence shown here is derived from an EMBL/GenBank/DDBJ whole genome shotgun (WGS) entry which is preliminary data.</text>
</comment>
<evidence type="ECO:0000313" key="2">
    <source>
        <dbReference type="Proteomes" id="UP000075816"/>
    </source>
</evidence>
<proteinExistence type="predicted"/>
<reference evidence="1 2" key="1">
    <citation type="submission" date="2016-03" db="EMBL/GenBank/DDBJ databases">
        <title>Comparative genomics of human isolates of Fusobacterium necrophorum.</title>
        <authorList>
            <person name="Jensen A."/>
            <person name="Bank S."/>
            <person name="Andersen P.S."/>
            <person name="Kristensen L.H."/>
            <person name="Prag J."/>
        </authorList>
    </citation>
    <scope>NUCLEOTIDE SEQUENCE [LARGE SCALE GENOMIC DNA]</scope>
    <source>
        <strain evidence="1 2">LS_1264</strain>
    </source>
</reference>
<evidence type="ECO:0008006" key="3">
    <source>
        <dbReference type="Google" id="ProtNLM"/>
    </source>
</evidence>
<evidence type="ECO:0000313" key="1">
    <source>
        <dbReference type="EMBL" id="KYL03917.1"/>
    </source>
</evidence>
<dbReference type="AlphaFoldDB" id="A0A162IQV7"/>